<dbReference type="PROSITE" id="PS50089">
    <property type="entry name" value="ZF_RING_2"/>
    <property type="match status" value="1"/>
</dbReference>
<dbReference type="SUPFAM" id="SSF57845">
    <property type="entry name" value="B-box zinc-binding domain"/>
    <property type="match status" value="1"/>
</dbReference>
<comment type="caution">
    <text evidence="6">The sequence shown here is derived from an EMBL/GenBank/DDBJ whole genome shotgun (WGS) entry which is preliminary data.</text>
</comment>
<dbReference type="EMBL" id="NEDP02005569">
    <property type="protein sequence ID" value="OWF38345.1"/>
    <property type="molecule type" value="Genomic_DNA"/>
</dbReference>
<dbReference type="Gene3D" id="3.30.40.10">
    <property type="entry name" value="Zinc/RING finger domain, C3HC4 (zinc finger)"/>
    <property type="match status" value="1"/>
</dbReference>
<keyword evidence="3" id="KW-0862">Zinc</keyword>
<proteinExistence type="predicted"/>
<evidence type="ECO:0000256" key="3">
    <source>
        <dbReference type="ARBA" id="ARBA00022833"/>
    </source>
</evidence>
<sequence>MDYKFYIDRHHYSSNVMAKGGCSHEVSEISKPEMDSHLLDCPICLEQLHQPKSLPCLHSFCQECLSTFIIKDLSGKMAAATAFPCPVCRKMTHPVNAAEDKDKWAQQFPTNELVKDQVKVTARELMFCKPCGKKGNTETPATILCKTCDVLFCDTCKLEHHDLFLEGCETVDVTGKAGMVQRQVTKQVRCGKHTKKMDYYCEDHQILGCSRCITIDHRRCDEVTTTLEYCDKLKRESRLDDLKTSLKKTTEAIELLIKEFGEQLQTLLEDQDTGLKSLADLRQRIDTRLDTMQKNITDELIATYKEEKDSLEMSMQKCERLMSSIQNTVESSGKAIQRNDSVDTILLYQRGQAEVKSYEDLVTEMRKKFTTVRIKHSVDLNLQTLDKDIPLSMGKIKMEKTPYRLPGLLSSHLSECGVREVSKFCIKCPSDDLYCHASGVVYLPDDHIVIGDYHNKKIKLFTASGECEDEMKLQGTPHDMCHVATVGVLKGAFGVDVDVEGNVYVCGRESNNVVQMSEEGAHVRELLTSSDGVDRPRAISVCGDRFVVTNESSQNRNYVQIFKLV</sequence>
<dbReference type="PROSITE" id="PS00518">
    <property type="entry name" value="ZF_RING_1"/>
    <property type="match status" value="1"/>
</dbReference>
<dbReference type="InterPro" id="IPR013083">
    <property type="entry name" value="Znf_RING/FYVE/PHD"/>
</dbReference>
<name>A0A210PPB5_MIZYE</name>
<dbReference type="GO" id="GO:0008270">
    <property type="term" value="F:zinc ion binding"/>
    <property type="evidence" value="ECO:0007669"/>
    <property type="project" value="UniProtKB-KW"/>
</dbReference>
<dbReference type="Proteomes" id="UP000242188">
    <property type="component" value="Unassembled WGS sequence"/>
</dbReference>
<keyword evidence="2 4" id="KW-0863">Zinc-finger</keyword>
<protein>
    <submittedName>
        <fullName evidence="6">E3 ubiquitin-protein ligase TRIM56</fullName>
    </submittedName>
</protein>
<keyword evidence="7" id="KW-1185">Reference proteome</keyword>
<evidence type="ECO:0000256" key="2">
    <source>
        <dbReference type="ARBA" id="ARBA00022771"/>
    </source>
</evidence>
<dbReference type="InterPro" id="IPR017907">
    <property type="entry name" value="Znf_RING_CS"/>
</dbReference>
<dbReference type="CDD" id="cd19776">
    <property type="entry name" value="Bbox2_TRIM25_C-IV"/>
    <property type="match status" value="1"/>
</dbReference>
<evidence type="ECO:0000313" key="7">
    <source>
        <dbReference type="Proteomes" id="UP000242188"/>
    </source>
</evidence>
<dbReference type="InterPro" id="IPR001841">
    <property type="entry name" value="Znf_RING"/>
</dbReference>
<evidence type="ECO:0000259" key="5">
    <source>
        <dbReference type="PROSITE" id="PS50089"/>
    </source>
</evidence>
<dbReference type="PANTHER" id="PTHR25462">
    <property type="entry name" value="BONUS, ISOFORM C-RELATED"/>
    <property type="match status" value="1"/>
</dbReference>
<dbReference type="Pfam" id="PF13445">
    <property type="entry name" value="zf-RING_UBOX"/>
    <property type="match status" value="1"/>
</dbReference>
<evidence type="ECO:0000256" key="4">
    <source>
        <dbReference type="PROSITE-ProRule" id="PRU00175"/>
    </source>
</evidence>
<dbReference type="OrthoDB" id="111250at2759"/>
<evidence type="ECO:0000256" key="1">
    <source>
        <dbReference type="ARBA" id="ARBA00022723"/>
    </source>
</evidence>
<dbReference type="Gene3D" id="3.30.160.60">
    <property type="entry name" value="Classic Zinc Finger"/>
    <property type="match status" value="1"/>
</dbReference>
<reference evidence="6 7" key="1">
    <citation type="journal article" date="2017" name="Nat. Ecol. Evol.">
        <title>Scallop genome provides insights into evolution of bilaterian karyotype and development.</title>
        <authorList>
            <person name="Wang S."/>
            <person name="Zhang J."/>
            <person name="Jiao W."/>
            <person name="Li J."/>
            <person name="Xun X."/>
            <person name="Sun Y."/>
            <person name="Guo X."/>
            <person name="Huan P."/>
            <person name="Dong B."/>
            <person name="Zhang L."/>
            <person name="Hu X."/>
            <person name="Sun X."/>
            <person name="Wang J."/>
            <person name="Zhao C."/>
            <person name="Wang Y."/>
            <person name="Wang D."/>
            <person name="Huang X."/>
            <person name="Wang R."/>
            <person name="Lv J."/>
            <person name="Li Y."/>
            <person name="Zhang Z."/>
            <person name="Liu B."/>
            <person name="Lu W."/>
            <person name="Hui Y."/>
            <person name="Liang J."/>
            <person name="Zhou Z."/>
            <person name="Hou R."/>
            <person name="Li X."/>
            <person name="Liu Y."/>
            <person name="Li H."/>
            <person name="Ning X."/>
            <person name="Lin Y."/>
            <person name="Zhao L."/>
            <person name="Xing Q."/>
            <person name="Dou J."/>
            <person name="Li Y."/>
            <person name="Mao J."/>
            <person name="Guo H."/>
            <person name="Dou H."/>
            <person name="Li T."/>
            <person name="Mu C."/>
            <person name="Jiang W."/>
            <person name="Fu Q."/>
            <person name="Fu X."/>
            <person name="Miao Y."/>
            <person name="Liu J."/>
            <person name="Yu Q."/>
            <person name="Li R."/>
            <person name="Liao H."/>
            <person name="Li X."/>
            <person name="Kong Y."/>
            <person name="Jiang Z."/>
            <person name="Chourrout D."/>
            <person name="Li R."/>
            <person name="Bao Z."/>
        </authorList>
    </citation>
    <scope>NUCLEOTIDE SEQUENCE [LARGE SCALE GENOMIC DNA]</scope>
    <source>
        <strain evidence="6 7">PY_sf001</strain>
    </source>
</reference>
<dbReference type="AlphaFoldDB" id="A0A210PPB5"/>
<accession>A0A210PPB5</accession>
<dbReference type="InterPro" id="IPR011042">
    <property type="entry name" value="6-blade_b-propeller_TolB-like"/>
</dbReference>
<evidence type="ECO:0000313" key="6">
    <source>
        <dbReference type="EMBL" id="OWF38345.1"/>
    </source>
</evidence>
<organism evidence="6 7">
    <name type="scientific">Mizuhopecten yessoensis</name>
    <name type="common">Japanese scallop</name>
    <name type="synonym">Patinopecten yessoensis</name>
    <dbReference type="NCBI Taxonomy" id="6573"/>
    <lineage>
        <taxon>Eukaryota</taxon>
        <taxon>Metazoa</taxon>
        <taxon>Spiralia</taxon>
        <taxon>Lophotrochozoa</taxon>
        <taxon>Mollusca</taxon>
        <taxon>Bivalvia</taxon>
        <taxon>Autobranchia</taxon>
        <taxon>Pteriomorphia</taxon>
        <taxon>Pectinida</taxon>
        <taxon>Pectinoidea</taxon>
        <taxon>Pectinidae</taxon>
        <taxon>Mizuhopecten</taxon>
    </lineage>
</organism>
<dbReference type="SUPFAM" id="SSF57850">
    <property type="entry name" value="RING/U-box"/>
    <property type="match status" value="1"/>
</dbReference>
<dbReference type="InterPro" id="IPR027370">
    <property type="entry name" value="Znf-RING_euk"/>
</dbReference>
<dbReference type="InterPro" id="IPR047153">
    <property type="entry name" value="TRIM45/56/19-like"/>
</dbReference>
<dbReference type="PANTHER" id="PTHR25462:SF296">
    <property type="entry name" value="MEIOTIC P26, ISOFORM F"/>
    <property type="match status" value="1"/>
</dbReference>
<dbReference type="Pfam" id="PF22586">
    <property type="entry name" value="ANCHR-like_BBOX"/>
    <property type="match status" value="1"/>
</dbReference>
<dbReference type="Gene3D" id="2.120.10.30">
    <property type="entry name" value="TolB, C-terminal domain"/>
    <property type="match status" value="1"/>
</dbReference>
<dbReference type="SUPFAM" id="SSF101898">
    <property type="entry name" value="NHL repeat"/>
    <property type="match status" value="1"/>
</dbReference>
<gene>
    <name evidence="6" type="ORF">KP79_PYT17266</name>
</gene>
<dbReference type="SMART" id="SM00184">
    <property type="entry name" value="RING"/>
    <property type="match status" value="1"/>
</dbReference>
<feature type="domain" description="RING-type" evidence="5">
    <location>
        <begin position="41"/>
        <end position="89"/>
    </location>
</feature>
<keyword evidence="1" id="KW-0479">Metal-binding</keyword>